<feature type="chain" id="PRO_5047040587" evidence="1">
    <location>
        <begin position="19"/>
        <end position="835"/>
    </location>
</feature>
<feature type="signal peptide" evidence="1">
    <location>
        <begin position="1"/>
        <end position="18"/>
    </location>
</feature>
<evidence type="ECO:0000256" key="1">
    <source>
        <dbReference type="SAM" id="SignalP"/>
    </source>
</evidence>
<keyword evidence="3" id="KW-1185">Reference proteome</keyword>
<dbReference type="Gene3D" id="3.90.215.10">
    <property type="entry name" value="Gamma Fibrinogen, chain A, domain 1"/>
    <property type="match status" value="1"/>
</dbReference>
<dbReference type="InterPro" id="IPR036056">
    <property type="entry name" value="Fibrinogen-like_C"/>
</dbReference>
<dbReference type="Pfam" id="PF00147">
    <property type="entry name" value="Fibrinogen_C"/>
    <property type="match status" value="1"/>
</dbReference>
<gene>
    <name evidence="4" type="primary">LOC136079550</name>
</gene>
<keyword evidence="1" id="KW-0732">Signal</keyword>
<accession>A0ABM4BQP2</accession>
<evidence type="ECO:0000259" key="2">
    <source>
        <dbReference type="Pfam" id="PF00147"/>
    </source>
</evidence>
<evidence type="ECO:0000313" key="3">
    <source>
        <dbReference type="Proteomes" id="UP001652625"/>
    </source>
</evidence>
<dbReference type="InterPro" id="IPR002181">
    <property type="entry name" value="Fibrinogen_a/b/g_C_dom"/>
</dbReference>
<dbReference type="SUPFAM" id="SSF49899">
    <property type="entry name" value="Concanavalin A-like lectins/glucanases"/>
    <property type="match status" value="1"/>
</dbReference>
<dbReference type="PANTHER" id="PTHR19143">
    <property type="entry name" value="FIBRINOGEN/TENASCIN/ANGIOPOEITIN"/>
    <property type="match status" value="1"/>
</dbReference>
<reference evidence="4" key="1">
    <citation type="submission" date="2025-08" db="UniProtKB">
        <authorList>
            <consortium name="RefSeq"/>
        </authorList>
    </citation>
    <scope>IDENTIFICATION</scope>
</reference>
<dbReference type="GeneID" id="136079550"/>
<feature type="domain" description="Fibrinogen C-terminal" evidence="2">
    <location>
        <begin position="668"/>
        <end position="793"/>
    </location>
</feature>
<dbReference type="InterPro" id="IPR050373">
    <property type="entry name" value="Fibrinogen_C-term_domain"/>
</dbReference>
<proteinExistence type="predicted"/>
<dbReference type="RefSeq" id="XP_065651459.1">
    <property type="nucleotide sequence ID" value="XM_065795387.1"/>
</dbReference>
<protein>
    <submittedName>
        <fullName evidence="4">Uncharacterized protein LOC136079550</fullName>
    </submittedName>
</protein>
<dbReference type="Proteomes" id="UP001652625">
    <property type="component" value="Chromosome 04"/>
</dbReference>
<dbReference type="SUPFAM" id="SSF56496">
    <property type="entry name" value="Fibrinogen C-terminal domain-like"/>
    <property type="match status" value="1"/>
</dbReference>
<organism evidence="3 4">
    <name type="scientific">Hydra vulgaris</name>
    <name type="common">Hydra</name>
    <name type="synonym">Hydra attenuata</name>
    <dbReference type="NCBI Taxonomy" id="6087"/>
    <lineage>
        <taxon>Eukaryota</taxon>
        <taxon>Metazoa</taxon>
        <taxon>Cnidaria</taxon>
        <taxon>Hydrozoa</taxon>
        <taxon>Hydroidolina</taxon>
        <taxon>Anthoathecata</taxon>
        <taxon>Aplanulata</taxon>
        <taxon>Hydridae</taxon>
        <taxon>Hydra</taxon>
    </lineage>
</organism>
<dbReference type="InterPro" id="IPR014716">
    <property type="entry name" value="Fibrinogen_a/b/g_C_1"/>
</dbReference>
<evidence type="ECO:0000313" key="4">
    <source>
        <dbReference type="RefSeq" id="XP_065651459.1"/>
    </source>
</evidence>
<name>A0ABM4BQP2_HYDVU</name>
<dbReference type="InterPro" id="IPR013320">
    <property type="entry name" value="ConA-like_dom_sf"/>
</dbReference>
<sequence length="835" mass="94854">MSLVSVFCMITFLTYSRAQFFYPSSKLSSRYSFTVFHDKQVTYSTNFVETRRDYKDCITVCYNSFDRCKSIDIQIVNNITLICRFFNDDSPPTQFAEGYLFVSTIPPKCSQSCSLALNPCGKCTCNPSCATKNRRQHICNCTKAAGIAKSCQEHYNNGFTQSGVFKIIPNGFSIKTMCEMNKVERKNPKINPQKCIQQPSSIMEFSFALSVSYCVIACAQKSGIDTVIFNTPCFCGRYIDRTYICPVMQTCTYSDYCKIGESPTDCTLTNLNNNEKLVYKNEVSVNFDTTTCVNFCTSYQNTNSTYNGYVASGIAVTNNDCLCLYGFTGKTTSGYYGCLYYDMAPTIVTNFKEVTERMIQKSNLLTTLSFLGKSFSISFMLKPISTRGLVCNIIHLTTGSGNGYYGARIPGVWLDESSKLFISFAVGGDGDYYFYSQSLQLNEWASLLISQTEINGVYRYTVYLNDQIIRNDTNTQPQFFKNVKVYASNPWATAFDGYIKDLKIVNGYVDFVDEVNESVIKKNNLIAFLSYLDEVYSVSFKIKPRSYSLGWKSVIHLTIGKDLDNYGDRTPAIFFHDDSSGRLCITSAVNGNSNYEFITQPLPLNQWTSIQISQIRLNGKYVFSVYFNELLVHSIENTKPQSFENLKVYAADPWYDAQDGSIKDLKVISGSNGVWIPMMTRFASWESTIWNKSYEAYENGFGLVNQQWIGLKNLNQITNTFFTDMRIDYTFKEGITFSTRYYNVTVGSSEEKYVFRYEKYNPRGSGEPDRLNTNGMVFNSCSNWWTADGQNNDNCNKNIFPTSTNYISFGSTKELLSIQFFLRTNLEKGFSTNVP</sequence>